<dbReference type="GeneID" id="25263681"/>
<sequence length="401" mass="46234">MVARHTEPKILVKLRDDWTRVRDARRNSSKRKGGDCSMSHLLSRHGHNRTRKSSSERQLRKRPRQPASPSPSRGASQPSDEPGPSSRSRRAPVRDAGDEEWGTKLADLEAEDFSHLADGWERFQSSYEQELAYEEAGMPFEAGSASKASRYAALHGGAYGAYEDAAMPKVDIPKRYMDKLGNTGADFLKRGGMDMDDEQYAEYVREGMWRRSNASYIRDQEERARQETKRKAEKEEKAHRRRERAKRREKEAKRQRFEEEQFALREARKKWEDRWTQLRAAKAGETTDPLWFSDLPWPCLSMWNGDLNPVLTKEAISRFLLAPDGLDADKAASAASARTRLRTALLRYHPDRFLSAPWYARIPEASHLREKVRECVLQIARILNELQAEQREKEASKGHVP</sequence>
<evidence type="ECO:0008006" key="9">
    <source>
        <dbReference type="Google" id="ProtNLM"/>
    </source>
</evidence>
<protein>
    <recommendedName>
        <fullName evidence="9">J domain-containing protein</fullName>
    </recommendedName>
</protein>
<comment type="subcellular location">
    <subcellularLocation>
        <location evidence="1">Nucleus</location>
    </subcellularLocation>
</comment>
<proteinExistence type="predicted"/>
<feature type="compositionally biased region" description="Basic residues" evidence="6">
    <location>
        <begin position="42"/>
        <end position="52"/>
    </location>
</feature>
<dbReference type="GO" id="GO:0005634">
    <property type="term" value="C:nucleus"/>
    <property type="evidence" value="ECO:0007669"/>
    <property type="project" value="UniProtKB-SubCell"/>
</dbReference>
<dbReference type="Proteomes" id="UP000027361">
    <property type="component" value="Unassembled WGS sequence"/>
</dbReference>
<evidence type="ECO:0000256" key="1">
    <source>
        <dbReference type="ARBA" id="ARBA00004123"/>
    </source>
</evidence>
<feature type="compositionally biased region" description="Basic and acidic residues" evidence="6">
    <location>
        <begin position="246"/>
        <end position="259"/>
    </location>
</feature>
<dbReference type="PANTHER" id="PTHR15263">
    <property type="entry name" value="I-KAPPA-B-LIKE PROTEIN IKBL"/>
    <property type="match status" value="1"/>
</dbReference>
<feature type="region of interest" description="Disordered" evidence="6">
    <location>
        <begin position="219"/>
        <end position="259"/>
    </location>
</feature>
<dbReference type="GO" id="GO:0043124">
    <property type="term" value="P:negative regulation of canonical NF-kappaB signal transduction"/>
    <property type="evidence" value="ECO:0007669"/>
    <property type="project" value="InterPro"/>
</dbReference>
<gene>
    <name evidence="7" type="ORF">K437DRAFT_253818</name>
</gene>
<evidence type="ECO:0000256" key="4">
    <source>
        <dbReference type="ARBA" id="ARBA00023043"/>
    </source>
</evidence>
<dbReference type="InParanoid" id="A0A066WJZ9"/>
<evidence type="ECO:0000256" key="2">
    <source>
        <dbReference type="ARBA" id="ARBA00022553"/>
    </source>
</evidence>
<accession>A0A066WJZ9</accession>
<dbReference type="EMBL" id="JMSN01000006">
    <property type="protein sequence ID" value="KDN52873.1"/>
    <property type="molecule type" value="Genomic_DNA"/>
</dbReference>
<dbReference type="HOGENOM" id="CLU_687322_0_0_1"/>
<keyword evidence="2" id="KW-0597">Phosphoprotein</keyword>
<organism evidence="7 8">
    <name type="scientific">Tilletiaria anomala (strain ATCC 24038 / CBS 436.72 / UBC 951)</name>
    <dbReference type="NCBI Taxonomy" id="1037660"/>
    <lineage>
        <taxon>Eukaryota</taxon>
        <taxon>Fungi</taxon>
        <taxon>Dikarya</taxon>
        <taxon>Basidiomycota</taxon>
        <taxon>Ustilaginomycotina</taxon>
        <taxon>Exobasidiomycetes</taxon>
        <taxon>Georgefischeriales</taxon>
        <taxon>Tilletiariaceae</taxon>
        <taxon>Tilletiaria</taxon>
    </lineage>
</organism>
<dbReference type="RefSeq" id="XP_013245712.1">
    <property type="nucleotide sequence ID" value="XM_013390258.1"/>
</dbReference>
<dbReference type="InterPro" id="IPR038753">
    <property type="entry name" value="NFKBIL1"/>
</dbReference>
<feature type="compositionally biased region" description="Basic and acidic residues" evidence="6">
    <location>
        <begin position="219"/>
        <end position="238"/>
    </location>
</feature>
<keyword evidence="4" id="KW-0040">ANK repeat</keyword>
<dbReference type="OMA" id="WYARIPE"/>
<keyword evidence="3" id="KW-0677">Repeat</keyword>
<evidence type="ECO:0000313" key="8">
    <source>
        <dbReference type="Proteomes" id="UP000027361"/>
    </source>
</evidence>
<keyword evidence="8" id="KW-1185">Reference proteome</keyword>
<dbReference type="AlphaFoldDB" id="A0A066WJZ9"/>
<feature type="compositionally biased region" description="Low complexity" evidence="6">
    <location>
        <begin position="65"/>
        <end position="79"/>
    </location>
</feature>
<comment type="caution">
    <text evidence="7">The sequence shown here is derived from an EMBL/GenBank/DDBJ whole genome shotgun (WGS) entry which is preliminary data.</text>
</comment>
<dbReference type="PANTHER" id="PTHR15263:SF1">
    <property type="entry name" value="NF-KAPPA-B INHIBITOR-LIKE PROTEIN 1"/>
    <property type="match status" value="1"/>
</dbReference>
<evidence type="ECO:0000256" key="3">
    <source>
        <dbReference type="ARBA" id="ARBA00022737"/>
    </source>
</evidence>
<evidence type="ECO:0000256" key="5">
    <source>
        <dbReference type="ARBA" id="ARBA00023242"/>
    </source>
</evidence>
<dbReference type="OrthoDB" id="412109at2759"/>
<evidence type="ECO:0000256" key="6">
    <source>
        <dbReference type="SAM" id="MobiDB-lite"/>
    </source>
</evidence>
<feature type="compositionally biased region" description="Basic and acidic residues" evidence="6">
    <location>
        <begin position="1"/>
        <end position="26"/>
    </location>
</feature>
<reference evidence="7 8" key="1">
    <citation type="submission" date="2014-05" db="EMBL/GenBank/DDBJ databases">
        <title>Draft genome sequence of a rare smut relative, Tilletiaria anomala UBC 951.</title>
        <authorList>
            <consortium name="DOE Joint Genome Institute"/>
            <person name="Toome M."/>
            <person name="Kuo A."/>
            <person name="Henrissat B."/>
            <person name="Lipzen A."/>
            <person name="Tritt A."/>
            <person name="Yoshinaga Y."/>
            <person name="Zane M."/>
            <person name="Barry K."/>
            <person name="Grigoriev I.V."/>
            <person name="Spatafora J.W."/>
            <person name="Aimea M.C."/>
        </authorList>
    </citation>
    <scope>NUCLEOTIDE SEQUENCE [LARGE SCALE GENOMIC DNA]</scope>
    <source>
        <strain evidence="7 8">UBC 951</strain>
    </source>
</reference>
<name>A0A066WJZ9_TILAU</name>
<keyword evidence="5" id="KW-0539">Nucleus</keyword>
<evidence type="ECO:0000313" key="7">
    <source>
        <dbReference type="EMBL" id="KDN52873.1"/>
    </source>
</evidence>
<feature type="region of interest" description="Disordered" evidence="6">
    <location>
        <begin position="1"/>
        <end position="104"/>
    </location>
</feature>